<name>A0ACB9JWN8_9ASTR</name>
<evidence type="ECO:0000313" key="1">
    <source>
        <dbReference type="EMBL" id="KAI3824461.1"/>
    </source>
</evidence>
<accession>A0ACB9JWN8</accession>
<gene>
    <name evidence="1" type="ORF">L1987_05921</name>
</gene>
<reference evidence="1 2" key="2">
    <citation type="journal article" date="2022" name="Mol. Ecol. Resour.">
        <title>The genomes of chicory, endive, great burdock and yacon provide insights into Asteraceae paleo-polyploidization history and plant inulin production.</title>
        <authorList>
            <person name="Fan W."/>
            <person name="Wang S."/>
            <person name="Wang H."/>
            <person name="Wang A."/>
            <person name="Jiang F."/>
            <person name="Liu H."/>
            <person name="Zhao H."/>
            <person name="Xu D."/>
            <person name="Zhang Y."/>
        </authorList>
    </citation>
    <scope>NUCLEOTIDE SEQUENCE [LARGE SCALE GENOMIC DNA]</scope>
    <source>
        <strain evidence="2">cv. Yunnan</strain>
        <tissue evidence="1">Leaves</tissue>
    </source>
</reference>
<protein>
    <submittedName>
        <fullName evidence="1">Uncharacterized protein</fullName>
    </submittedName>
</protein>
<evidence type="ECO:0000313" key="2">
    <source>
        <dbReference type="Proteomes" id="UP001056120"/>
    </source>
</evidence>
<reference evidence="2" key="1">
    <citation type="journal article" date="2022" name="Mol. Ecol. Resour.">
        <title>The genomes of chicory, endive, great burdock and yacon provide insights into Asteraceae palaeo-polyploidization history and plant inulin production.</title>
        <authorList>
            <person name="Fan W."/>
            <person name="Wang S."/>
            <person name="Wang H."/>
            <person name="Wang A."/>
            <person name="Jiang F."/>
            <person name="Liu H."/>
            <person name="Zhao H."/>
            <person name="Xu D."/>
            <person name="Zhang Y."/>
        </authorList>
    </citation>
    <scope>NUCLEOTIDE SEQUENCE [LARGE SCALE GENOMIC DNA]</scope>
    <source>
        <strain evidence="2">cv. Yunnan</strain>
    </source>
</reference>
<proteinExistence type="predicted"/>
<organism evidence="1 2">
    <name type="scientific">Smallanthus sonchifolius</name>
    <dbReference type="NCBI Taxonomy" id="185202"/>
    <lineage>
        <taxon>Eukaryota</taxon>
        <taxon>Viridiplantae</taxon>
        <taxon>Streptophyta</taxon>
        <taxon>Embryophyta</taxon>
        <taxon>Tracheophyta</taxon>
        <taxon>Spermatophyta</taxon>
        <taxon>Magnoliopsida</taxon>
        <taxon>eudicotyledons</taxon>
        <taxon>Gunneridae</taxon>
        <taxon>Pentapetalae</taxon>
        <taxon>asterids</taxon>
        <taxon>campanulids</taxon>
        <taxon>Asterales</taxon>
        <taxon>Asteraceae</taxon>
        <taxon>Asteroideae</taxon>
        <taxon>Heliantheae alliance</taxon>
        <taxon>Millerieae</taxon>
        <taxon>Smallanthus</taxon>
    </lineage>
</organism>
<dbReference type="EMBL" id="CM042019">
    <property type="protein sequence ID" value="KAI3824461.1"/>
    <property type="molecule type" value="Genomic_DNA"/>
</dbReference>
<dbReference type="Proteomes" id="UP001056120">
    <property type="component" value="Linkage Group LG02"/>
</dbReference>
<sequence length="78" mass="8777">MARATTPTRATRISSGNTGLQVPKRRRTTPIGPKIAAEYPRVHYRVWAAGFDAAMRKKQSSTINRIPDIIWEVLRISS</sequence>
<keyword evidence="2" id="KW-1185">Reference proteome</keyword>
<comment type="caution">
    <text evidence="1">The sequence shown here is derived from an EMBL/GenBank/DDBJ whole genome shotgun (WGS) entry which is preliminary data.</text>
</comment>